<dbReference type="Pfam" id="PF09683">
    <property type="entry name" value="Lactococcin_972"/>
    <property type="match status" value="1"/>
</dbReference>
<keyword evidence="1" id="KW-0732">Signal</keyword>
<dbReference type="NCBIfam" id="TIGR01653">
    <property type="entry name" value="lactococcin_972"/>
    <property type="match status" value="1"/>
</dbReference>
<reference evidence="2 3" key="1">
    <citation type="submission" date="2023-10" db="EMBL/GenBank/DDBJ databases">
        <title>Whole Genome based description of the genera Actinobaculum and Actinotignum reveals a complex phylogenetic relationship within the species included in the genus Actinotignum.</title>
        <authorList>
            <person name="Jensen C.S."/>
            <person name="Dargis R."/>
            <person name="Kemp M."/>
            <person name="Christensen J.J."/>
        </authorList>
    </citation>
    <scope>NUCLEOTIDE SEQUENCE [LARGE SCALE GENOMIC DNA]</scope>
    <source>
        <strain evidence="2 3">SLA_B974</strain>
    </source>
</reference>
<comment type="caution">
    <text evidence="2">The sequence shown here is derived from an EMBL/GenBank/DDBJ whole genome shotgun (WGS) entry which is preliminary data.</text>
</comment>
<evidence type="ECO:0000256" key="1">
    <source>
        <dbReference type="SAM" id="SignalP"/>
    </source>
</evidence>
<accession>A0ABU5G5X1</accession>
<organism evidence="2 3">
    <name type="scientific">Actinotignum urinale</name>
    <dbReference type="NCBI Taxonomy" id="190146"/>
    <lineage>
        <taxon>Bacteria</taxon>
        <taxon>Bacillati</taxon>
        <taxon>Actinomycetota</taxon>
        <taxon>Actinomycetes</taxon>
        <taxon>Actinomycetales</taxon>
        <taxon>Actinomycetaceae</taxon>
        <taxon>Actinotignum</taxon>
    </lineage>
</organism>
<sequence>MYSSGIKKILASVSLAGCLAISGAALAFADGAAGGSFSCDMSGVPGWGTVTSHYNHPTKAHWATAVGRGRQTVNQPAGVEAVASTGRAVTGNKCYYGVR</sequence>
<keyword evidence="3" id="KW-1185">Reference proteome</keyword>
<evidence type="ECO:0000313" key="2">
    <source>
        <dbReference type="EMBL" id="MDY5132538.1"/>
    </source>
</evidence>
<feature type="signal peptide" evidence="1">
    <location>
        <begin position="1"/>
        <end position="27"/>
    </location>
</feature>
<dbReference type="RefSeq" id="WP_320754944.1">
    <property type="nucleotide sequence ID" value="NZ_JAWNGA010000002.1"/>
</dbReference>
<dbReference type="Proteomes" id="UP001275049">
    <property type="component" value="Unassembled WGS sequence"/>
</dbReference>
<protein>
    <submittedName>
        <fullName evidence="2">Lactococcin 972 family bacteriocin</fullName>
    </submittedName>
</protein>
<proteinExistence type="predicted"/>
<dbReference type="InterPro" id="IPR006540">
    <property type="entry name" value="Lactococcin_972"/>
</dbReference>
<evidence type="ECO:0000313" key="3">
    <source>
        <dbReference type="Proteomes" id="UP001275049"/>
    </source>
</evidence>
<name>A0ABU5G5X1_9ACTO</name>
<dbReference type="Gene3D" id="2.60.40.2850">
    <property type="match status" value="1"/>
</dbReference>
<gene>
    <name evidence="2" type="ORF">R6G86_02105</name>
</gene>
<feature type="chain" id="PRO_5047298499" evidence="1">
    <location>
        <begin position="28"/>
        <end position="99"/>
    </location>
</feature>
<dbReference type="EMBL" id="JAWNGA010000002">
    <property type="protein sequence ID" value="MDY5132538.1"/>
    <property type="molecule type" value="Genomic_DNA"/>
</dbReference>